<proteinExistence type="predicted"/>
<organism evidence="3 4">
    <name type="scientific">Agromyces badenianii</name>
    <dbReference type="NCBI Taxonomy" id="2080742"/>
    <lineage>
        <taxon>Bacteria</taxon>
        <taxon>Bacillati</taxon>
        <taxon>Actinomycetota</taxon>
        <taxon>Actinomycetes</taxon>
        <taxon>Micrococcales</taxon>
        <taxon>Microbacteriaceae</taxon>
        <taxon>Agromyces</taxon>
    </lineage>
</organism>
<keyword evidence="1" id="KW-0812">Transmembrane</keyword>
<gene>
    <name evidence="3" type="ORF">DCE93_09420</name>
</gene>
<evidence type="ECO:0000256" key="1">
    <source>
        <dbReference type="SAM" id="Phobius"/>
    </source>
</evidence>
<dbReference type="AlphaFoldDB" id="A0A2S0WWY3"/>
<keyword evidence="1" id="KW-1133">Transmembrane helix</keyword>
<dbReference type="Pfam" id="PF13400">
    <property type="entry name" value="Tad"/>
    <property type="match status" value="1"/>
</dbReference>
<dbReference type="KEGG" id="agm:DCE93_09420"/>
<evidence type="ECO:0000313" key="4">
    <source>
        <dbReference type="Proteomes" id="UP000244729"/>
    </source>
</evidence>
<accession>A0A2S0WWY3</accession>
<protein>
    <recommendedName>
        <fullName evidence="2">Putative Flp pilus-assembly TadG-like N-terminal domain-containing protein</fullName>
    </recommendedName>
</protein>
<feature type="domain" description="Putative Flp pilus-assembly TadG-like N-terminal" evidence="2">
    <location>
        <begin position="14"/>
        <end position="59"/>
    </location>
</feature>
<dbReference type="EMBL" id="CP028913">
    <property type="protein sequence ID" value="AWB95853.1"/>
    <property type="molecule type" value="Genomic_DNA"/>
</dbReference>
<dbReference type="InterPro" id="IPR028087">
    <property type="entry name" value="Tad_N"/>
</dbReference>
<dbReference type="Proteomes" id="UP000244729">
    <property type="component" value="Chromosome"/>
</dbReference>
<sequence>MRRLCARLGRDEAGSTLLLTIFYCFLGLSLILVVVSATSLYLDRKRLFTLADGAALAAAEAWSLDTVRLDGDHLSLELDSADVSRAAVAYLGDAVHGLHDVELVRAASDDGQSTTVTMRAVWYAPIHTELLPLSVPFEVTATARSVFH</sequence>
<keyword evidence="1" id="KW-0472">Membrane</keyword>
<dbReference type="RefSeq" id="WP_108595660.1">
    <property type="nucleotide sequence ID" value="NZ_CP028913.1"/>
</dbReference>
<evidence type="ECO:0000259" key="2">
    <source>
        <dbReference type="Pfam" id="PF13400"/>
    </source>
</evidence>
<feature type="transmembrane region" description="Helical" evidence="1">
    <location>
        <begin position="20"/>
        <end position="42"/>
    </location>
</feature>
<evidence type="ECO:0000313" key="3">
    <source>
        <dbReference type="EMBL" id="AWB95853.1"/>
    </source>
</evidence>
<name>A0A2S0WWY3_9MICO</name>
<reference evidence="3 4" key="1">
    <citation type="submission" date="2018-04" db="EMBL/GenBank/DDBJ databases">
        <authorList>
            <person name="Li J."/>
        </authorList>
    </citation>
    <scope>NUCLEOTIDE SEQUENCE [LARGE SCALE GENOMIC DNA]</scope>
    <source>
        <strain evidence="4">30A</strain>
    </source>
</reference>
<keyword evidence="4" id="KW-1185">Reference proteome</keyword>